<dbReference type="EMBL" id="AQFT01000020">
    <property type="protein sequence ID" value="EMZ36894.1"/>
    <property type="molecule type" value="Genomic_DNA"/>
</dbReference>
<gene>
    <name evidence="1" type="ORF">C823_00616</name>
</gene>
<comment type="caution">
    <text evidence="1">The sequence shown here is derived from an EMBL/GenBank/DDBJ whole genome shotgun (WGS) entry which is preliminary data.</text>
</comment>
<accession>N2BJ81</accession>
<dbReference type="AlphaFoldDB" id="N2BJ81"/>
<dbReference type="PATRIC" id="fig|1235802.3.peg.647"/>
<sequence>MAQLYQTSPFLRKRYVKSVHHFRFGLSAWKFFLGGDGLEIQPQQEPEGSPSWRVQVEYTNHTEQDICSYEDCLPDRPEEMYNM</sequence>
<name>N2BJ81_9FIRM</name>
<evidence type="ECO:0000313" key="2">
    <source>
        <dbReference type="Proteomes" id="UP000012589"/>
    </source>
</evidence>
<reference evidence="1 2" key="1">
    <citation type="journal article" date="2014" name="Genome Announc.">
        <title>Draft genome sequences of the altered schaedler flora, a defined bacterial community from gnotobiotic mice.</title>
        <authorList>
            <person name="Wannemuehler M.J."/>
            <person name="Overstreet A.M."/>
            <person name="Ward D.V."/>
            <person name="Phillips G.J."/>
        </authorList>
    </citation>
    <scope>NUCLEOTIDE SEQUENCE [LARGE SCALE GENOMIC DNA]</scope>
    <source>
        <strain evidence="1 2">ASF492</strain>
    </source>
</reference>
<keyword evidence="2" id="KW-1185">Reference proteome</keyword>
<protein>
    <submittedName>
        <fullName evidence="1">Uncharacterized protein</fullName>
    </submittedName>
</protein>
<dbReference type="HOGENOM" id="CLU_2537518_0_0_9"/>
<dbReference type="STRING" id="1235802.C823_00616"/>
<organism evidence="1 2">
    <name type="scientific">Eubacterium plexicaudatum ASF492</name>
    <dbReference type="NCBI Taxonomy" id="1235802"/>
    <lineage>
        <taxon>Bacteria</taxon>
        <taxon>Bacillati</taxon>
        <taxon>Bacillota</taxon>
        <taxon>Clostridia</taxon>
        <taxon>Eubacteriales</taxon>
        <taxon>Eubacteriaceae</taxon>
        <taxon>Eubacterium</taxon>
    </lineage>
</organism>
<dbReference type="Proteomes" id="UP000012589">
    <property type="component" value="Unassembled WGS sequence"/>
</dbReference>
<evidence type="ECO:0000313" key="1">
    <source>
        <dbReference type="EMBL" id="EMZ36894.1"/>
    </source>
</evidence>
<proteinExistence type="predicted"/>